<sequence>MASPVPIKVVSPPPPPPSPLHAPSGSAFANLYNRFATWRKALDLPCPGTVENLQKEVKATHLTNFFFDGGRADLSKNLSMNPAFQVSHSFTLGSQTAAPSYNFGAVFADNNLLMQGGIDHEGNLNARFNQGWTPTNVTKVQTQLSSSPGHSMIQVEQDYQGQDYALNVKAVNPSPVDFSGIYIGSYLQSVTKNLALGVEMLYQSQAPGMSELTASYLAKYTSSDKNWIATAQVQPAGIVQATYWQKLSEKLDVAADLQLMAMPQRRDALATLGAKYDLRMATFRAQLDSTGKVSALLEQRFAPTFAFLVSGEIDHFKNAAKVGVGVMIESSNLTPEEMEPLLQLKSVGCDKSKGQPIFSQVSFAVNDGDVVVLQGKSGAGKSTILKCIAHLNLYHGEILYRGKPPQSYGIPLFRTRVLYVPQRPSMLPGTPRDFLVAVSTFHTHRGSAKLAPKDGKPDCSSHKAIEVATSWGFPEELWDRRWSNLSGGEGQRVVLAIAVGLDTAEVLLLDEPTSALDAESSSTVEKRLISDLKSPDTNLKALVWITHSPEQGRRVGTRFLRVSSGGVQEEDVDPGV</sequence>
<evidence type="ECO:0000313" key="19">
    <source>
        <dbReference type="Proteomes" id="UP000092993"/>
    </source>
</evidence>
<evidence type="ECO:0000256" key="7">
    <source>
        <dbReference type="ARBA" id="ARBA00022787"/>
    </source>
</evidence>
<dbReference type="OMA" id="PGTHELP"/>
<evidence type="ECO:0000256" key="11">
    <source>
        <dbReference type="ARBA" id="ARBA00023114"/>
    </source>
</evidence>
<gene>
    <name evidence="18" type="primary">TOM40</name>
    <name evidence="18" type="ORF">A0H81_10816</name>
</gene>
<evidence type="ECO:0000256" key="13">
    <source>
        <dbReference type="ARBA" id="ARBA00023136"/>
    </source>
</evidence>
<feature type="domain" description="ABC transporter" evidence="17">
    <location>
        <begin position="342"/>
        <end position="576"/>
    </location>
</feature>
<dbReference type="InterPro" id="IPR027246">
    <property type="entry name" value="Porin_Euk/Tom40"/>
</dbReference>
<dbReference type="GO" id="GO:0030150">
    <property type="term" value="P:protein import into mitochondrial matrix"/>
    <property type="evidence" value="ECO:0007669"/>
    <property type="project" value="InterPro"/>
</dbReference>
<dbReference type="Pfam" id="PF01459">
    <property type="entry name" value="Porin_3"/>
    <property type="match status" value="1"/>
</dbReference>
<keyword evidence="10" id="KW-0406">Ion transport</keyword>
<evidence type="ECO:0000256" key="14">
    <source>
        <dbReference type="ARBA" id="ARBA00053390"/>
    </source>
</evidence>
<dbReference type="InterPro" id="IPR003593">
    <property type="entry name" value="AAA+_ATPase"/>
</dbReference>
<organism evidence="18 19">
    <name type="scientific">Grifola frondosa</name>
    <name type="common">Maitake</name>
    <name type="synonym">Polyporus frondosus</name>
    <dbReference type="NCBI Taxonomy" id="5627"/>
    <lineage>
        <taxon>Eukaryota</taxon>
        <taxon>Fungi</taxon>
        <taxon>Dikarya</taxon>
        <taxon>Basidiomycota</taxon>
        <taxon>Agaricomycotina</taxon>
        <taxon>Agaricomycetes</taxon>
        <taxon>Polyporales</taxon>
        <taxon>Grifolaceae</taxon>
        <taxon>Grifola</taxon>
    </lineage>
</organism>
<dbReference type="OrthoDB" id="19656at2759"/>
<keyword evidence="18" id="KW-0675">Receptor</keyword>
<dbReference type="InterPro" id="IPR003439">
    <property type="entry name" value="ABC_transporter-like_ATP-bd"/>
</dbReference>
<keyword evidence="13" id="KW-0472">Membrane</keyword>
<name>A0A1C7M1Y6_GRIFR</name>
<feature type="region of interest" description="Disordered" evidence="16">
    <location>
        <begin position="1"/>
        <end position="22"/>
    </location>
</feature>
<evidence type="ECO:0000256" key="3">
    <source>
        <dbReference type="ARBA" id="ARBA00022448"/>
    </source>
</evidence>
<dbReference type="GO" id="GO:0046930">
    <property type="term" value="C:pore complex"/>
    <property type="evidence" value="ECO:0007669"/>
    <property type="project" value="UniProtKB-KW"/>
</dbReference>
<comment type="subcellular location">
    <subcellularLocation>
        <location evidence="1">Mitochondrion outer membrane</location>
        <topology evidence="1">Multi-pass membrane protein</topology>
    </subcellularLocation>
</comment>
<keyword evidence="4" id="KW-1134">Transmembrane beta strand</keyword>
<evidence type="ECO:0000256" key="2">
    <source>
        <dbReference type="ARBA" id="ARBA00010510"/>
    </source>
</evidence>
<evidence type="ECO:0000313" key="18">
    <source>
        <dbReference type="EMBL" id="OBZ69074.1"/>
    </source>
</evidence>
<dbReference type="PROSITE" id="PS50893">
    <property type="entry name" value="ABC_TRANSPORTER_2"/>
    <property type="match status" value="1"/>
</dbReference>
<evidence type="ECO:0000256" key="6">
    <source>
        <dbReference type="ARBA" id="ARBA00022741"/>
    </source>
</evidence>
<dbReference type="CDD" id="cd07305">
    <property type="entry name" value="Porin3_Tom40"/>
    <property type="match status" value="1"/>
</dbReference>
<dbReference type="Proteomes" id="UP000092993">
    <property type="component" value="Unassembled WGS sequence"/>
</dbReference>
<dbReference type="GO" id="GO:0005524">
    <property type="term" value="F:ATP binding"/>
    <property type="evidence" value="ECO:0007669"/>
    <property type="project" value="UniProtKB-KW"/>
</dbReference>
<evidence type="ECO:0000256" key="16">
    <source>
        <dbReference type="SAM" id="MobiDB-lite"/>
    </source>
</evidence>
<evidence type="ECO:0000259" key="17">
    <source>
        <dbReference type="PROSITE" id="PS50893"/>
    </source>
</evidence>
<comment type="similarity">
    <text evidence="2">Belongs to the Tom40 family.</text>
</comment>
<dbReference type="InterPro" id="IPR027417">
    <property type="entry name" value="P-loop_NTPase"/>
</dbReference>
<evidence type="ECO:0000256" key="10">
    <source>
        <dbReference type="ARBA" id="ARBA00023065"/>
    </source>
</evidence>
<evidence type="ECO:0000256" key="12">
    <source>
        <dbReference type="ARBA" id="ARBA00023128"/>
    </source>
</evidence>
<evidence type="ECO:0000256" key="9">
    <source>
        <dbReference type="ARBA" id="ARBA00022927"/>
    </source>
</evidence>
<dbReference type="InterPro" id="IPR037930">
    <property type="entry name" value="Tom40"/>
</dbReference>
<dbReference type="GO" id="GO:0015288">
    <property type="term" value="F:porin activity"/>
    <property type="evidence" value="ECO:0007669"/>
    <property type="project" value="UniProtKB-KW"/>
</dbReference>
<keyword evidence="9" id="KW-0653">Protein transport</keyword>
<dbReference type="GO" id="GO:0008320">
    <property type="term" value="F:protein transmembrane transporter activity"/>
    <property type="evidence" value="ECO:0007669"/>
    <property type="project" value="InterPro"/>
</dbReference>
<dbReference type="SMART" id="SM00382">
    <property type="entry name" value="AAA"/>
    <property type="match status" value="1"/>
</dbReference>
<evidence type="ECO:0000256" key="4">
    <source>
        <dbReference type="ARBA" id="ARBA00022452"/>
    </source>
</evidence>
<dbReference type="STRING" id="5627.A0A1C7M1Y6"/>
<dbReference type="GO" id="GO:0016887">
    <property type="term" value="F:ATP hydrolysis activity"/>
    <property type="evidence" value="ECO:0007669"/>
    <property type="project" value="InterPro"/>
</dbReference>
<dbReference type="SUPFAM" id="SSF52540">
    <property type="entry name" value="P-loop containing nucleoside triphosphate hydrolases"/>
    <property type="match status" value="1"/>
</dbReference>
<dbReference type="Pfam" id="PF00005">
    <property type="entry name" value="ABC_tran"/>
    <property type="match status" value="1"/>
</dbReference>
<dbReference type="PANTHER" id="PTHR10802">
    <property type="entry name" value="MITOCHONDRIAL IMPORT RECEPTOR SUBUNIT TOM40"/>
    <property type="match status" value="1"/>
</dbReference>
<reference evidence="18 19" key="1">
    <citation type="submission" date="2016-03" db="EMBL/GenBank/DDBJ databases">
        <title>Whole genome sequencing of Grifola frondosa 9006-11.</title>
        <authorList>
            <person name="Min B."/>
            <person name="Park H."/>
            <person name="Kim J.-G."/>
            <person name="Cho H."/>
            <person name="Oh Y.-L."/>
            <person name="Kong W.-S."/>
            <person name="Choi I.-G."/>
        </authorList>
    </citation>
    <scope>NUCLEOTIDE SEQUENCE [LARGE SCALE GENOMIC DNA]</scope>
    <source>
        <strain evidence="18 19">9006-11</strain>
    </source>
</reference>
<keyword evidence="8" id="KW-0067">ATP-binding</keyword>
<keyword evidence="11" id="KW-0626">Porin</keyword>
<keyword evidence="5" id="KW-0812">Transmembrane</keyword>
<feature type="compositionally biased region" description="Pro residues" evidence="16">
    <location>
        <begin position="11"/>
        <end position="20"/>
    </location>
</feature>
<keyword evidence="6" id="KW-0547">Nucleotide-binding</keyword>
<protein>
    <recommendedName>
        <fullName evidence="15">Translocase of outer membrane 40 kDa subunit</fullName>
    </recommendedName>
</protein>
<keyword evidence="12" id="KW-0496">Mitochondrion</keyword>
<feature type="compositionally biased region" description="Low complexity" evidence="16">
    <location>
        <begin position="1"/>
        <end position="10"/>
    </location>
</feature>
<evidence type="ECO:0000256" key="5">
    <source>
        <dbReference type="ARBA" id="ARBA00022692"/>
    </source>
</evidence>
<dbReference type="FunFam" id="2.40.160.10:FF:000009">
    <property type="entry name" value="Mitochondrial import receptor subunit TOM40"/>
    <property type="match status" value="1"/>
</dbReference>
<dbReference type="EMBL" id="LUGG01000018">
    <property type="protein sequence ID" value="OBZ69074.1"/>
    <property type="molecule type" value="Genomic_DNA"/>
</dbReference>
<keyword evidence="19" id="KW-1185">Reference proteome</keyword>
<dbReference type="GO" id="GO:0005741">
    <property type="term" value="C:mitochondrial outer membrane"/>
    <property type="evidence" value="ECO:0007669"/>
    <property type="project" value="UniProtKB-SubCell"/>
</dbReference>
<proteinExistence type="inferred from homology"/>
<keyword evidence="3" id="KW-0813">Transport</keyword>
<evidence type="ECO:0000256" key="1">
    <source>
        <dbReference type="ARBA" id="ARBA00004374"/>
    </source>
</evidence>
<dbReference type="AlphaFoldDB" id="A0A1C7M1Y6"/>
<evidence type="ECO:0000256" key="8">
    <source>
        <dbReference type="ARBA" id="ARBA00022840"/>
    </source>
</evidence>
<dbReference type="InterPro" id="IPR023614">
    <property type="entry name" value="Porin_dom_sf"/>
</dbReference>
<accession>A0A1C7M1Y6</accession>
<comment type="caution">
    <text evidence="18">The sequence shown here is derived from an EMBL/GenBank/DDBJ whole genome shotgun (WGS) entry which is preliminary data.</text>
</comment>
<comment type="function">
    <text evidence="14">Channel-forming protein essential for import of protein precursors into mitochondria.</text>
</comment>
<dbReference type="Gene3D" id="3.40.50.300">
    <property type="entry name" value="P-loop containing nucleotide triphosphate hydrolases"/>
    <property type="match status" value="1"/>
</dbReference>
<keyword evidence="7" id="KW-1000">Mitochondrion outer membrane</keyword>
<dbReference type="Gene3D" id="2.40.160.10">
    <property type="entry name" value="Porin"/>
    <property type="match status" value="1"/>
</dbReference>
<dbReference type="GO" id="GO:0006811">
    <property type="term" value="P:monoatomic ion transport"/>
    <property type="evidence" value="ECO:0007669"/>
    <property type="project" value="UniProtKB-KW"/>
</dbReference>
<evidence type="ECO:0000256" key="15">
    <source>
        <dbReference type="ARBA" id="ARBA00078731"/>
    </source>
</evidence>